<dbReference type="Pfam" id="PF01553">
    <property type="entry name" value="Acyltransferase"/>
    <property type="match status" value="1"/>
</dbReference>
<proteinExistence type="predicted"/>
<keyword evidence="8" id="KW-1185">Reference proteome</keyword>
<keyword evidence="5 7" id="KW-0012">Acyltransferase</keyword>
<sequence length="304" mass="33449">MSVVGALEDLNEEDFLADPGLLGSWERSAEPLEAAGMVAPSRTLLWRRLALYGLLTCSLLPLQVLFVALRSPGASALPLFYHGLCARLLGFRVKTRGRPLTHGPVLYASNHASYFDIVVLGSLLRASFIAKSEVKGWPGFGLLAILQRTVFVERRRGRSKVHANEIGDRLSDGDRLVLFPEGTSNDGNRVLPFKSSMFAATQSKNPEERVEGLRVQPVSITYTRLNGMPMGRGLRPFYAWYGDMDLVPHLLDALALGRVDVEVEFHPPLDPAEFGNRKELAAHCERAVSRGVSRALSGRDEATI</sequence>
<dbReference type="InterPro" id="IPR002123">
    <property type="entry name" value="Plipid/glycerol_acylTrfase"/>
</dbReference>
<evidence type="ECO:0000313" key="7">
    <source>
        <dbReference type="EMBL" id="UUX52127.1"/>
    </source>
</evidence>
<dbReference type="KEGG" id="naci:NUH88_10585"/>
<evidence type="ECO:0000259" key="6">
    <source>
        <dbReference type="SMART" id="SM00563"/>
    </source>
</evidence>
<evidence type="ECO:0000256" key="3">
    <source>
        <dbReference type="ARBA" id="ARBA00022679"/>
    </source>
</evidence>
<dbReference type="GO" id="GO:0003841">
    <property type="term" value="F:1-acylglycerol-3-phosphate O-acyltransferase activity"/>
    <property type="evidence" value="ECO:0007669"/>
    <property type="project" value="TreeGrafter"/>
</dbReference>
<dbReference type="SUPFAM" id="SSF69593">
    <property type="entry name" value="Glycerol-3-phosphate (1)-acyltransferase"/>
    <property type="match status" value="1"/>
</dbReference>
<name>A0A9J7AXJ7_9PROT</name>
<accession>A0A9J7AXJ7</accession>
<dbReference type="AlphaFoldDB" id="A0A9J7AXJ7"/>
<protein>
    <submittedName>
        <fullName evidence="7">1-acyl-sn-glycerol-3-phosphate acyltransferase</fullName>
    </submittedName>
</protein>
<dbReference type="CDD" id="cd07989">
    <property type="entry name" value="LPLAT_AGPAT-like"/>
    <property type="match status" value="1"/>
</dbReference>
<dbReference type="SMART" id="SM00563">
    <property type="entry name" value="PlsC"/>
    <property type="match status" value="1"/>
</dbReference>
<evidence type="ECO:0000256" key="5">
    <source>
        <dbReference type="ARBA" id="ARBA00023315"/>
    </source>
</evidence>
<dbReference type="RefSeq" id="WP_257772020.1">
    <property type="nucleotide sequence ID" value="NZ_CP102480.1"/>
</dbReference>
<dbReference type="PANTHER" id="PTHR10434:SF64">
    <property type="entry name" value="1-ACYL-SN-GLYCEROL-3-PHOSPHATE ACYLTRANSFERASE-RELATED"/>
    <property type="match status" value="1"/>
</dbReference>
<evidence type="ECO:0000256" key="1">
    <source>
        <dbReference type="ARBA" id="ARBA00005189"/>
    </source>
</evidence>
<comment type="pathway">
    <text evidence="1">Lipid metabolism.</text>
</comment>
<dbReference type="Proteomes" id="UP001060336">
    <property type="component" value="Chromosome"/>
</dbReference>
<feature type="domain" description="Phospholipid/glycerol acyltransferase" evidence="6">
    <location>
        <begin position="105"/>
        <end position="223"/>
    </location>
</feature>
<keyword evidence="2" id="KW-0444">Lipid biosynthesis</keyword>
<keyword evidence="4" id="KW-0443">Lipid metabolism</keyword>
<gene>
    <name evidence="7" type="ORF">NUH88_10585</name>
</gene>
<dbReference type="GO" id="GO:0006654">
    <property type="term" value="P:phosphatidic acid biosynthetic process"/>
    <property type="evidence" value="ECO:0007669"/>
    <property type="project" value="TreeGrafter"/>
</dbReference>
<evidence type="ECO:0000256" key="4">
    <source>
        <dbReference type="ARBA" id="ARBA00023098"/>
    </source>
</evidence>
<dbReference type="PANTHER" id="PTHR10434">
    <property type="entry name" value="1-ACYL-SN-GLYCEROL-3-PHOSPHATE ACYLTRANSFERASE"/>
    <property type="match status" value="1"/>
</dbReference>
<evidence type="ECO:0000256" key="2">
    <source>
        <dbReference type="ARBA" id="ARBA00022516"/>
    </source>
</evidence>
<reference evidence="7" key="1">
    <citation type="submission" date="2022-08" db="EMBL/GenBank/DDBJ databases">
        <title>Nisaea acidiphila sp. nov., isolated from a marine algal debris and emended description of the genus Nisaea Urios et al. 2008.</title>
        <authorList>
            <person name="Kwon K."/>
        </authorList>
    </citation>
    <scope>NUCLEOTIDE SEQUENCE</scope>
    <source>
        <strain evidence="7">MEBiC11861</strain>
    </source>
</reference>
<evidence type="ECO:0000313" key="8">
    <source>
        <dbReference type="Proteomes" id="UP001060336"/>
    </source>
</evidence>
<keyword evidence="3" id="KW-0808">Transferase</keyword>
<dbReference type="EMBL" id="CP102480">
    <property type="protein sequence ID" value="UUX52127.1"/>
    <property type="molecule type" value="Genomic_DNA"/>
</dbReference>
<organism evidence="7 8">
    <name type="scientific">Nisaea acidiphila</name>
    <dbReference type="NCBI Taxonomy" id="1862145"/>
    <lineage>
        <taxon>Bacteria</taxon>
        <taxon>Pseudomonadati</taxon>
        <taxon>Pseudomonadota</taxon>
        <taxon>Alphaproteobacteria</taxon>
        <taxon>Rhodospirillales</taxon>
        <taxon>Thalassobaculaceae</taxon>
        <taxon>Nisaea</taxon>
    </lineage>
</organism>